<dbReference type="AlphaFoldDB" id="A0AAV7UAI7"/>
<keyword evidence="3" id="KW-1185">Reference proteome</keyword>
<name>A0AAV7UAI7_PLEWA</name>
<feature type="region of interest" description="Disordered" evidence="1">
    <location>
        <begin position="73"/>
        <end position="116"/>
    </location>
</feature>
<dbReference type="Proteomes" id="UP001066276">
    <property type="component" value="Chromosome 3_1"/>
</dbReference>
<gene>
    <name evidence="2" type="ORF">NDU88_001815</name>
</gene>
<proteinExistence type="predicted"/>
<evidence type="ECO:0000313" key="2">
    <source>
        <dbReference type="EMBL" id="KAJ1185019.1"/>
    </source>
</evidence>
<evidence type="ECO:0000313" key="3">
    <source>
        <dbReference type="Proteomes" id="UP001066276"/>
    </source>
</evidence>
<reference evidence="2" key="1">
    <citation type="journal article" date="2022" name="bioRxiv">
        <title>Sequencing and chromosome-scale assembly of the giantPleurodeles waltlgenome.</title>
        <authorList>
            <person name="Brown T."/>
            <person name="Elewa A."/>
            <person name="Iarovenko S."/>
            <person name="Subramanian E."/>
            <person name="Araus A.J."/>
            <person name="Petzold A."/>
            <person name="Susuki M."/>
            <person name="Suzuki K.-i.T."/>
            <person name="Hayashi T."/>
            <person name="Toyoda A."/>
            <person name="Oliveira C."/>
            <person name="Osipova E."/>
            <person name="Leigh N.D."/>
            <person name="Simon A."/>
            <person name="Yun M.H."/>
        </authorList>
    </citation>
    <scope>NUCLEOTIDE SEQUENCE</scope>
    <source>
        <strain evidence="2">20211129_DDA</strain>
        <tissue evidence="2">Liver</tissue>
    </source>
</reference>
<organism evidence="2 3">
    <name type="scientific">Pleurodeles waltl</name>
    <name type="common">Iberian ribbed newt</name>
    <dbReference type="NCBI Taxonomy" id="8319"/>
    <lineage>
        <taxon>Eukaryota</taxon>
        <taxon>Metazoa</taxon>
        <taxon>Chordata</taxon>
        <taxon>Craniata</taxon>
        <taxon>Vertebrata</taxon>
        <taxon>Euteleostomi</taxon>
        <taxon>Amphibia</taxon>
        <taxon>Batrachia</taxon>
        <taxon>Caudata</taxon>
        <taxon>Salamandroidea</taxon>
        <taxon>Salamandridae</taxon>
        <taxon>Pleurodelinae</taxon>
        <taxon>Pleurodeles</taxon>
    </lineage>
</organism>
<accession>A0AAV7UAI7</accession>
<evidence type="ECO:0000256" key="1">
    <source>
        <dbReference type="SAM" id="MobiDB-lite"/>
    </source>
</evidence>
<dbReference type="EMBL" id="JANPWB010000005">
    <property type="protein sequence ID" value="KAJ1185019.1"/>
    <property type="molecule type" value="Genomic_DNA"/>
</dbReference>
<sequence length="134" mass="15594">MHRTPFRFCHRCHAKYPYTDQHLVCNLCLSPDHWVEDCKACRLFRSKKTLRLQGPKTKMASNSSEHLNVIEEEQAQTVSIRDTDSEQESEDDRPITAGQHVSTSVSTPLYKKQPKAFGTPLPEGQWFRLKKYCR</sequence>
<protein>
    <submittedName>
        <fullName evidence="2">Uncharacterized protein</fullName>
    </submittedName>
</protein>
<comment type="caution">
    <text evidence="2">The sequence shown here is derived from an EMBL/GenBank/DDBJ whole genome shotgun (WGS) entry which is preliminary data.</text>
</comment>